<keyword evidence="2" id="KW-1185">Reference proteome</keyword>
<dbReference type="Proteomes" id="UP000633219">
    <property type="component" value="Unassembled WGS sequence"/>
</dbReference>
<organism evidence="1 2">
    <name type="scientific">Rhizobium setariae</name>
    <dbReference type="NCBI Taxonomy" id="2801340"/>
    <lineage>
        <taxon>Bacteria</taxon>
        <taxon>Pseudomonadati</taxon>
        <taxon>Pseudomonadota</taxon>
        <taxon>Alphaproteobacteria</taxon>
        <taxon>Hyphomicrobiales</taxon>
        <taxon>Rhizobiaceae</taxon>
        <taxon>Rhizobium/Agrobacterium group</taxon>
        <taxon>Rhizobium</taxon>
    </lineage>
</organism>
<accession>A0A937CL77</accession>
<dbReference type="RefSeq" id="WP_201653821.1">
    <property type="nucleotide sequence ID" value="NZ_JAEQNC010000002.1"/>
</dbReference>
<evidence type="ECO:0000313" key="1">
    <source>
        <dbReference type="EMBL" id="MBL0371316.1"/>
    </source>
</evidence>
<name>A0A937CL77_9HYPH</name>
<sequence length="161" mass="18173">MSSVVFLPHLTSLNLQMLGRVLDTAGIFNIDTAWHLERRMRFGRFLVDAFEEGITSEAELVASLEERLDVLDASCLPDAVMRDSRSDNVGWEHEGDSLGRTSDWASYLFGKRTEQDGSWTIYHVFSGLPAQYGTWNMQGLTEQEAERALRTINTPSFSGEH</sequence>
<protein>
    <submittedName>
        <fullName evidence="1">Uncharacterized protein</fullName>
    </submittedName>
</protein>
<gene>
    <name evidence="1" type="ORF">JJB09_04685</name>
</gene>
<proteinExistence type="predicted"/>
<comment type="caution">
    <text evidence="1">The sequence shown here is derived from an EMBL/GenBank/DDBJ whole genome shotgun (WGS) entry which is preliminary data.</text>
</comment>
<dbReference type="AlphaFoldDB" id="A0A937CL77"/>
<dbReference type="EMBL" id="JAEQNC010000002">
    <property type="protein sequence ID" value="MBL0371316.1"/>
    <property type="molecule type" value="Genomic_DNA"/>
</dbReference>
<evidence type="ECO:0000313" key="2">
    <source>
        <dbReference type="Proteomes" id="UP000633219"/>
    </source>
</evidence>
<reference evidence="1" key="1">
    <citation type="submission" date="2021-01" db="EMBL/GenBank/DDBJ databases">
        <title>Rhizobium sp. strain KVB221 16S ribosomal RNA gene Genome sequencing and assembly.</title>
        <authorList>
            <person name="Kang M."/>
        </authorList>
    </citation>
    <scope>NUCLEOTIDE SEQUENCE</scope>
    <source>
        <strain evidence="1">KVB221</strain>
    </source>
</reference>